<dbReference type="RefSeq" id="WP_060839717.1">
    <property type="nucleotide sequence ID" value="NZ_PIZE01000002.1"/>
</dbReference>
<reference evidence="1 2" key="1">
    <citation type="submission" date="2018-03" db="EMBL/GenBank/DDBJ databases">
        <title>Draft genome sequence of the plant growth promoting rhizobacterium Pseudomonas protegens strain BNJ-SS-45 isolated from wheat (Triticum aestivum) rhizosphere.</title>
        <authorList>
            <person name="Bajpai A."/>
            <person name="Shende K."/>
            <person name="Meena N."/>
            <person name="Upadhyayula S.R."/>
            <person name="Suravajhala P."/>
            <person name="Medicherla K.M."/>
            <person name="Johri B.N."/>
        </authorList>
    </citation>
    <scope>NUCLEOTIDE SEQUENCE [LARGE SCALE GENOMIC DNA]</scope>
    <source>
        <strain evidence="1 2">BNJ-SS-45</strain>
    </source>
</reference>
<gene>
    <name evidence="1" type="ORF">C5U62_21045</name>
</gene>
<dbReference type="EMBL" id="PYJM01000005">
    <property type="protein sequence ID" value="PUA43137.1"/>
    <property type="molecule type" value="Genomic_DNA"/>
</dbReference>
<evidence type="ECO:0000313" key="2">
    <source>
        <dbReference type="Proteomes" id="UP000244178"/>
    </source>
</evidence>
<dbReference type="Proteomes" id="UP000244178">
    <property type="component" value="Unassembled WGS sequence"/>
</dbReference>
<accession>A0A2T6GG55</accession>
<proteinExistence type="predicted"/>
<dbReference type="AlphaFoldDB" id="A0A2T6GG55"/>
<organism evidence="1 2">
    <name type="scientific">Pseudomonas protegens</name>
    <dbReference type="NCBI Taxonomy" id="380021"/>
    <lineage>
        <taxon>Bacteria</taxon>
        <taxon>Pseudomonadati</taxon>
        <taxon>Pseudomonadota</taxon>
        <taxon>Gammaproteobacteria</taxon>
        <taxon>Pseudomonadales</taxon>
        <taxon>Pseudomonadaceae</taxon>
        <taxon>Pseudomonas</taxon>
    </lineage>
</organism>
<sequence>MTPIICANEFDICVSMPDFVTWVEDRHLPNADLAAALSTLGIALDIGQLYTRYFDDTPVGTGDVHVYPSTGSQSLLVIDLYRDPTDQLDIVSVSLKIEPALLPLALPLLRGFFDAAECQVAFRQSSHSQQLRSLIDESRYPAPSEESGYHQQLIAHL</sequence>
<protein>
    <submittedName>
        <fullName evidence="1">Uncharacterized protein</fullName>
    </submittedName>
</protein>
<comment type="caution">
    <text evidence="1">The sequence shown here is derived from an EMBL/GenBank/DDBJ whole genome shotgun (WGS) entry which is preliminary data.</text>
</comment>
<name>A0A2T6GG55_9PSED</name>
<evidence type="ECO:0000313" key="1">
    <source>
        <dbReference type="EMBL" id="PUA43137.1"/>
    </source>
</evidence>